<keyword evidence="1" id="KW-0732">Signal</keyword>
<dbReference type="PANTHER" id="PTHR30032">
    <property type="entry name" value="N-ACETYLMURAMOYL-L-ALANINE AMIDASE-RELATED"/>
    <property type="match status" value="1"/>
</dbReference>
<evidence type="ECO:0000313" key="3">
    <source>
        <dbReference type="Proteomes" id="UP001165586"/>
    </source>
</evidence>
<dbReference type="Gene3D" id="3.40.50.12090">
    <property type="match status" value="2"/>
</dbReference>
<dbReference type="Proteomes" id="UP001165586">
    <property type="component" value="Unassembled WGS sequence"/>
</dbReference>
<gene>
    <name evidence="2" type="ORF">N1032_11675</name>
</gene>
<organism evidence="2 3">
    <name type="scientific">Herbiconiux daphne</name>
    <dbReference type="NCBI Taxonomy" id="2970914"/>
    <lineage>
        <taxon>Bacteria</taxon>
        <taxon>Bacillati</taxon>
        <taxon>Actinomycetota</taxon>
        <taxon>Actinomycetes</taxon>
        <taxon>Micrococcales</taxon>
        <taxon>Microbacteriaceae</taxon>
        <taxon>Herbiconiux</taxon>
    </lineage>
</organism>
<dbReference type="Pfam" id="PF04122">
    <property type="entry name" value="CW_binding_2"/>
    <property type="match status" value="3"/>
</dbReference>
<sequence>MTHRSHTHRSIGSAIAGVTIAVAALLAAPLSASAGVKTAFVAVPVCPSAVAAVGFPVDSTALAPEGAVVSITAGTLPSGVTLVQRHLVGEPDTVGPVTFTVTNSAVDVDGTTMSSSTSCSIDVRPGPAVNRIGGSDRYQQALKMSQLFPTATTVYVASGAKYPDALSATAIAAAHGAPLLLTPAAALPDGVTAEIARLGATDVVVVGGEASVSAAALEQLRAPALTVTRIGGADRYEVSRNLISDARFGLPTAEKVYLATGSNFPDALTASPAAFVKGAPVMLVNGAETALSAPESALLTAEGTTAVTVVGGPNSMSTALETSMSPRFTVTRISGADRFQVGVNINRAAFSSPTSFVVASGTAFADALSGGSPAGISRSPLYVTQSTCLTNEVYLEIGRLAPAQILILGGTATLGADVEALTPCGLD</sequence>
<feature type="signal peptide" evidence="1">
    <location>
        <begin position="1"/>
        <end position="34"/>
    </location>
</feature>
<evidence type="ECO:0000256" key="1">
    <source>
        <dbReference type="SAM" id="SignalP"/>
    </source>
</evidence>
<dbReference type="PANTHER" id="PTHR30032:SF4">
    <property type="entry name" value="AMIDASE ENHANCER"/>
    <property type="match status" value="1"/>
</dbReference>
<name>A0ABT2H3B5_9MICO</name>
<dbReference type="RefSeq" id="WP_259539265.1">
    <property type="nucleotide sequence ID" value="NZ_JANLCJ010000004.1"/>
</dbReference>
<dbReference type="EMBL" id="JANLCJ010000004">
    <property type="protein sequence ID" value="MCS5734397.1"/>
    <property type="molecule type" value="Genomic_DNA"/>
</dbReference>
<dbReference type="InterPro" id="IPR007253">
    <property type="entry name" value="Cell_wall-bd_2"/>
</dbReference>
<dbReference type="InterPro" id="IPR051922">
    <property type="entry name" value="Bact_Sporulation_Assoc"/>
</dbReference>
<proteinExistence type="predicted"/>
<evidence type="ECO:0000313" key="2">
    <source>
        <dbReference type="EMBL" id="MCS5734397.1"/>
    </source>
</evidence>
<keyword evidence="3" id="KW-1185">Reference proteome</keyword>
<protein>
    <submittedName>
        <fullName evidence="2">Cell wall-binding repeat-containing protein</fullName>
    </submittedName>
</protein>
<comment type="caution">
    <text evidence="2">The sequence shown here is derived from an EMBL/GenBank/DDBJ whole genome shotgun (WGS) entry which is preliminary data.</text>
</comment>
<reference evidence="2" key="1">
    <citation type="submission" date="2022-08" db="EMBL/GenBank/DDBJ databases">
        <authorList>
            <person name="Deng Y."/>
            <person name="Han X.-F."/>
            <person name="Zhang Y.-Q."/>
        </authorList>
    </citation>
    <scope>NUCLEOTIDE SEQUENCE</scope>
    <source>
        <strain evidence="2">CPCC 203386</strain>
    </source>
</reference>
<feature type="chain" id="PRO_5045484794" evidence="1">
    <location>
        <begin position="35"/>
        <end position="427"/>
    </location>
</feature>
<accession>A0ABT2H3B5</accession>